<protein>
    <recommendedName>
        <fullName evidence="1">Alpha-carbonic anhydrase domain-containing protein</fullName>
    </recommendedName>
</protein>
<dbReference type="AlphaFoldDB" id="A0A8R2D208"/>
<proteinExistence type="predicted"/>
<evidence type="ECO:0000313" key="2">
    <source>
        <dbReference type="EnsemblMetazoa" id="XP_016655891.1"/>
    </source>
</evidence>
<reference evidence="3" key="1">
    <citation type="submission" date="2010-06" db="EMBL/GenBank/DDBJ databases">
        <authorList>
            <person name="Jiang H."/>
            <person name="Abraham K."/>
            <person name="Ali S."/>
            <person name="Alsbrooks S.L."/>
            <person name="Anim B.N."/>
            <person name="Anosike U.S."/>
            <person name="Attaway T."/>
            <person name="Bandaranaike D.P."/>
            <person name="Battles P.K."/>
            <person name="Bell S.N."/>
            <person name="Bell A.V."/>
            <person name="Beltran B."/>
            <person name="Bickham C."/>
            <person name="Bustamante Y."/>
            <person name="Caleb T."/>
            <person name="Canada A."/>
            <person name="Cardenas V."/>
            <person name="Carter K."/>
            <person name="Chacko J."/>
            <person name="Chandrabose M.N."/>
            <person name="Chavez D."/>
            <person name="Chavez A."/>
            <person name="Chen L."/>
            <person name="Chu H.-S."/>
            <person name="Claassen K.J."/>
            <person name="Cockrell R."/>
            <person name="Collins M."/>
            <person name="Cooper J.A."/>
            <person name="Cree A."/>
            <person name="Curry S.M."/>
            <person name="Da Y."/>
            <person name="Dao M.D."/>
            <person name="Das B."/>
            <person name="Davila M.-L."/>
            <person name="Davy-Carroll L."/>
            <person name="Denson S."/>
            <person name="Dinh H."/>
            <person name="Ebong V.E."/>
            <person name="Edwards J.R."/>
            <person name="Egan A."/>
            <person name="El-Daye J."/>
            <person name="Escobedo L."/>
            <person name="Fernandez S."/>
            <person name="Fernando P.R."/>
            <person name="Flagg N."/>
            <person name="Forbes L.D."/>
            <person name="Fowler R.G."/>
            <person name="Fu Q."/>
            <person name="Gabisi R.A."/>
            <person name="Ganer J."/>
            <person name="Garbino Pronczuk A."/>
            <person name="Garcia R.M."/>
            <person name="Garner T."/>
            <person name="Garrett T.E."/>
            <person name="Gonzalez D.A."/>
            <person name="Hamid H."/>
            <person name="Hawkins E.S."/>
            <person name="Hirani K."/>
            <person name="Hogues M.E."/>
            <person name="Hollins B."/>
            <person name="Hsiao C.-H."/>
            <person name="Jabil R."/>
            <person name="James M.L."/>
            <person name="Jhangiani S.N."/>
            <person name="Johnson B."/>
            <person name="Johnson Q."/>
            <person name="Joshi V."/>
            <person name="Kalu J.B."/>
            <person name="Kam C."/>
            <person name="Kashfia A."/>
            <person name="Keebler J."/>
            <person name="Kisamo H."/>
            <person name="Kovar C.L."/>
            <person name="Lago L.A."/>
            <person name="Lai C.-Y."/>
            <person name="Laidlaw J."/>
            <person name="Lara F."/>
            <person name="Le T.-K."/>
            <person name="Lee S.L."/>
            <person name="Legall F.H."/>
            <person name="Lemon S.J."/>
            <person name="Lewis L.R."/>
            <person name="Li B."/>
            <person name="Liu Y."/>
            <person name="Liu Y.-S."/>
            <person name="Lopez J."/>
            <person name="Lozado R.J."/>
            <person name="Lu J."/>
            <person name="Madu R.C."/>
            <person name="Maheshwari M."/>
            <person name="Maheshwari R."/>
            <person name="Malloy K."/>
            <person name="Martinez E."/>
            <person name="Mathew T."/>
            <person name="Mercado I.C."/>
            <person name="Mercado C."/>
            <person name="Meyer B."/>
            <person name="Montgomery K."/>
            <person name="Morgan M.B."/>
            <person name="Munidasa M."/>
            <person name="Nazareth L.V."/>
            <person name="Nelson J."/>
            <person name="Ng B.M."/>
            <person name="Nguyen N.B."/>
            <person name="Nguyen P.Q."/>
            <person name="Nguyen T."/>
            <person name="Obregon M."/>
            <person name="Okwuonu G.O."/>
            <person name="Onwere C.G."/>
            <person name="Orozco G."/>
            <person name="Parra A."/>
            <person name="Patel S."/>
            <person name="Patil S."/>
            <person name="Perez A."/>
            <person name="Perez Y."/>
            <person name="Pham C."/>
            <person name="Primus E.L."/>
            <person name="Pu L.-L."/>
            <person name="Puazo M."/>
            <person name="Qin X."/>
            <person name="Quiroz J.B."/>
            <person name="Reese J."/>
            <person name="Richards S."/>
            <person name="Rives C.M."/>
            <person name="Robberts R."/>
            <person name="Ruiz S.J."/>
            <person name="Ruiz M.J."/>
            <person name="Santibanez J."/>
            <person name="Schneider B.W."/>
            <person name="Sisson I."/>
            <person name="Smith M."/>
            <person name="Sodergren E."/>
            <person name="Song X.-Z."/>
            <person name="Song B.B."/>
            <person name="Summersgill H."/>
            <person name="Thelus R."/>
            <person name="Thornton R.D."/>
            <person name="Trejos Z.Y."/>
            <person name="Usmani K."/>
            <person name="Vattathil S."/>
            <person name="Villasana D."/>
            <person name="Walker D.L."/>
            <person name="Wang S."/>
            <person name="Wang K."/>
            <person name="White C.S."/>
            <person name="Williams A.C."/>
            <person name="Williamson J."/>
            <person name="Wilson K."/>
            <person name="Woghiren I.O."/>
            <person name="Woodworth J.R."/>
            <person name="Worley K.C."/>
            <person name="Wright R.A."/>
            <person name="Wu W."/>
            <person name="Young L."/>
            <person name="Zhang L."/>
            <person name="Zhang J."/>
            <person name="Zhu Y."/>
            <person name="Muzny D.M."/>
            <person name="Weinstock G."/>
            <person name="Gibbs R.A."/>
        </authorList>
    </citation>
    <scope>NUCLEOTIDE SEQUENCE [LARGE SCALE GENOMIC DNA]</scope>
    <source>
        <strain evidence="3">LSR1</strain>
    </source>
</reference>
<dbReference type="Pfam" id="PF00194">
    <property type="entry name" value="Carb_anhydrase"/>
    <property type="match status" value="1"/>
</dbReference>
<dbReference type="OrthoDB" id="429145at2759"/>
<reference evidence="2" key="2">
    <citation type="submission" date="2022-06" db="UniProtKB">
        <authorList>
            <consortium name="EnsemblMetazoa"/>
        </authorList>
    </citation>
    <scope>IDENTIFICATION</scope>
</reference>
<dbReference type="GeneID" id="100575990"/>
<organism evidence="2 3">
    <name type="scientific">Acyrthosiphon pisum</name>
    <name type="common">Pea aphid</name>
    <dbReference type="NCBI Taxonomy" id="7029"/>
    <lineage>
        <taxon>Eukaryota</taxon>
        <taxon>Metazoa</taxon>
        <taxon>Ecdysozoa</taxon>
        <taxon>Arthropoda</taxon>
        <taxon>Hexapoda</taxon>
        <taxon>Insecta</taxon>
        <taxon>Pterygota</taxon>
        <taxon>Neoptera</taxon>
        <taxon>Paraneoptera</taxon>
        <taxon>Hemiptera</taxon>
        <taxon>Sternorrhyncha</taxon>
        <taxon>Aphidomorpha</taxon>
        <taxon>Aphidoidea</taxon>
        <taxon>Aphididae</taxon>
        <taxon>Macrosiphini</taxon>
        <taxon>Acyrthosiphon</taxon>
    </lineage>
</organism>
<dbReference type="EnsemblMetazoa" id="XM_016800402.2">
    <property type="protein sequence ID" value="XP_016655891.1"/>
    <property type="gene ID" value="LOC100575990"/>
</dbReference>
<dbReference type="RefSeq" id="XP_016655891.1">
    <property type="nucleotide sequence ID" value="XM_016800402.2"/>
</dbReference>
<dbReference type="PROSITE" id="PS51144">
    <property type="entry name" value="ALPHA_CA_2"/>
    <property type="match status" value="1"/>
</dbReference>
<name>A0A8R2D208_ACYPI</name>
<dbReference type="InterPro" id="IPR036398">
    <property type="entry name" value="CA_dom_sf"/>
</dbReference>
<dbReference type="Gene3D" id="3.10.200.10">
    <property type="entry name" value="Alpha carbonic anhydrase"/>
    <property type="match status" value="1"/>
</dbReference>
<sequence length="103" mass="11752">MPDIWKRDVDDLLMSPLAVNTDDMIVVTMPPLEFRYFDALPKKIMVQNNGLTVTLNGLWADDRQPCIAGANLDDKYNFSHLHFHWTDVDGDNVINEHIVNGRG</sequence>
<accession>A0A8R2D208</accession>
<dbReference type="KEGG" id="api:100575990"/>
<dbReference type="InterPro" id="IPR001148">
    <property type="entry name" value="CA_dom"/>
</dbReference>
<feature type="domain" description="Alpha-carbonic anhydrase" evidence="1">
    <location>
        <begin position="1"/>
        <end position="103"/>
    </location>
</feature>
<keyword evidence="3" id="KW-1185">Reference proteome</keyword>
<dbReference type="Proteomes" id="UP000007819">
    <property type="component" value="Chromosome X"/>
</dbReference>
<dbReference type="SUPFAM" id="SSF51069">
    <property type="entry name" value="Carbonic anhydrase"/>
    <property type="match status" value="1"/>
</dbReference>
<evidence type="ECO:0000259" key="1">
    <source>
        <dbReference type="PROSITE" id="PS51144"/>
    </source>
</evidence>
<evidence type="ECO:0000313" key="3">
    <source>
        <dbReference type="Proteomes" id="UP000007819"/>
    </source>
</evidence>